<dbReference type="PROSITE" id="PS50053">
    <property type="entry name" value="UBIQUITIN_2"/>
    <property type="match status" value="1"/>
</dbReference>
<organism evidence="2 3">
    <name type="scientific">Knipowitschia caucasica</name>
    <name type="common">Caucasian dwarf goby</name>
    <name type="synonym">Pomatoschistus caucasicus</name>
    <dbReference type="NCBI Taxonomy" id="637954"/>
    <lineage>
        <taxon>Eukaryota</taxon>
        <taxon>Metazoa</taxon>
        <taxon>Chordata</taxon>
        <taxon>Craniata</taxon>
        <taxon>Vertebrata</taxon>
        <taxon>Euteleostomi</taxon>
        <taxon>Actinopterygii</taxon>
        <taxon>Neopterygii</taxon>
        <taxon>Teleostei</taxon>
        <taxon>Neoteleostei</taxon>
        <taxon>Acanthomorphata</taxon>
        <taxon>Gobiaria</taxon>
        <taxon>Gobiiformes</taxon>
        <taxon>Gobioidei</taxon>
        <taxon>Gobiidae</taxon>
        <taxon>Gobiinae</taxon>
        <taxon>Knipowitschia</taxon>
    </lineage>
</organism>
<dbReference type="InterPro" id="IPR000626">
    <property type="entry name" value="Ubiquitin-like_dom"/>
</dbReference>
<dbReference type="AlphaFoldDB" id="A0AAV2LJI2"/>
<dbReference type="Gene3D" id="3.10.20.90">
    <property type="entry name" value="Phosphatidylinositol 3-kinase Catalytic Subunit, Chain A, domain 1"/>
    <property type="match status" value="1"/>
</dbReference>
<sequence>MEKEEEEIKIMIKTYKGKVALSFDSQKFQRTTVLDLKKTLGEMEEAPPPQCTLYYDLVYKGHVLQDHQLLSEVILERNTVIHMIEILELHSGGTKEESLGQRDGQNMSMECLAVFDQPQSRSDCHIL</sequence>
<dbReference type="SUPFAM" id="SSF54236">
    <property type="entry name" value="Ubiquitin-like"/>
    <property type="match status" value="1"/>
</dbReference>
<feature type="domain" description="Ubiquitin-like" evidence="1">
    <location>
        <begin position="8"/>
        <end position="84"/>
    </location>
</feature>
<proteinExistence type="predicted"/>
<dbReference type="Proteomes" id="UP001497482">
    <property type="component" value="Chromosome 3"/>
</dbReference>
<gene>
    <name evidence="2" type="ORF">KC01_LOCUS30283</name>
</gene>
<dbReference type="Pfam" id="PF00240">
    <property type="entry name" value="ubiquitin"/>
    <property type="match status" value="1"/>
</dbReference>
<evidence type="ECO:0000259" key="1">
    <source>
        <dbReference type="PROSITE" id="PS50053"/>
    </source>
</evidence>
<evidence type="ECO:0000313" key="2">
    <source>
        <dbReference type="EMBL" id="CAL1602522.1"/>
    </source>
</evidence>
<keyword evidence="3" id="KW-1185">Reference proteome</keyword>
<name>A0AAV2LJI2_KNICA</name>
<dbReference type="EMBL" id="OZ035825">
    <property type="protein sequence ID" value="CAL1602522.1"/>
    <property type="molecule type" value="Genomic_DNA"/>
</dbReference>
<accession>A0AAV2LJI2</accession>
<evidence type="ECO:0000313" key="3">
    <source>
        <dbReference type="Proteomes" id="UP001497482"/>
    </source>
</evidence>
<protein>
    <recommendedName>
        <fullName evidence="1">Ubiquitin-like domain-containing protein</fullName>
    </recommendedName>
</protein>
<dbReference type="InterPro" id="IPR029071">
    <property type="entry name" value="Ubiquitin-like_domsf"/>
</dbReference>
<reference evidence="2 3" key="1">
    <citation type="submission" date="2024-04" db="EMBL/GenBank/DDBJ databases">
        <authorList>
            <person name="Waldvogel A.-M."/>
            <person name="Schoenle A."/>
        </authorList>
    </citation>
    <scope>NUCLEOTIDE SEQUENCE [LARGE SCALE GENOMIC DNA]</scope>
</reference>